<reference evidence="8" key="3">
    <citation type="submission" date="2020-12" db="UniProtKB">
        <authorList>
            <consortium name="EnsemblPlants"/>
        </authorList>
    </citation>
    <scope>IDENTIFICATION</scope>
</reference>
<dbReference type="KEGG" id="ppp:112287923"/>
<dbReference type="PROSITE" id="PS50097">
    <property type="entry name" value="BTB"/>
    <property type="match status" value="1"/>
</dbReference>
<dbReference type="GeneID" id="112287923"/>
<dbReference type="InterPro" id="IPR043454">
    <property type="entry name" value="NPH3/RPT2-like"/>
</dbReference>
<reference evidence="7 9" key="2">
    <citation type="journal article" date="2018" name="Plant J.">
        <title>The Physcomitrella patens chromosome-scale assembly reveals moss genome structure and evolution.</title>
        <authorList>
            <person name="Lang D."/>
            <person name="Ullrich K.K."/>
            <person name="Murat F."/>
            <person name="Fuchs J."/>
            <person name="Jenkins J."/>
            <person name="Haas F.B."/>
            <person name="Piednoel M."/>
            <person name="Gundlach H."/>
            <person name="Van Bel M."/>
            <person name="Meyberg R."/>
            <person name="Vives C."/>
            <person name="Morata J."/>
            <person name="Symeonidi A."/>
            <person name="Hiss M."/>
            <person name="Muchero W."/>
            <person name="Kamisugi Y."/>
            <person name="Saleh O."/>
            <person name="Blanc G."/>
            <person name="Decker E.L."/>
            <person name="van Gessel N."/>
            <person name="Grimwood J."/>
            <person name="Hayes R.D."/>
            <person name="Graham S.W."/>
            <person name="Gunter L.E."/>
            <person name="McDaniel S.F."/>
            <person name="Hoernstein S.N.W."/>
            <person name="Larsson A."/>
            <person name="Li F.W."/>
            <person name="Perroud P.F."/>
            <person name="Phillips J."/>
            <person name="Ranjan P."/>
            <person name="Rokshar D.S."/>
            <person name="Rothfels C.J."/>
            <person name="Schneider L."/>
            <person name="Shu S."/>
            <person name="Stevenson D.W."/>
            <person name="Thummler F."/>
            <person name="Tillich M."/>
            <person name="Villarreal Aguilar J.C."/>
            <person name="Widiez T."/>
            <person name="Wong G.K."/>
            <person name="Wymore A."/>
            <person name="Zhang Y."/>
            <person name="Zimmer A.D."/>
            <person name="Quatrano R.S."/>
            <person name="Mayer K.F.X."/>
            <person name="Goodstein D."/>
            <person name="Casacuberta J.M."/>
            <person name="Vandepoele K."/>
            <person name="Reski R."/>
            <person name="Cuming A.C."/>
            <person name="Tuskan G.A."/>
            <person name="Maumus F."/>
            <person name="Salse J."/>
            <person name="Schmutz J."/>
            <person name="Rensing S.A."/>
        </authorList>
    </citation>
    <scope>NUCLEOTIDE SEQUENCE [LARGE SCALE GENOMIC DNA]</scope>
    <source>
        <strain evidence="8 9">cv. Gransden 2004</strain>
    </source>
</reference>
<dbReference type="SUPFAM" id="SSF54695">
    <property type="entry name" value="POZ domain"/>
    <property type="match status" value="1"/>
</dbReference>
<dbReference type="Gene3D" id="3.30.710.10">
    <property type="entry name" value="Potassium Channel Kv1.1, Chain A"/>
    <property type="match status" value="1"/>
</dbReference>
<dbReference type="PROSITE" id="PS51649">
    <property type="entry name" value="NPH3"/>
    <property type="match status" value="1"/>
</dbReference>
<dbReference type="SMART" id="SM00225">
    <property type="entry name" value="BTB"/>
    <property type="match status" value="1"/>
</dbReference>
<dbReference type="PANTHER" id="PTHR32370">
    <property type="entry name" value="OS12G0117600 PROTEIN"/>
    <property type="match status" value="1"/>
</dbReference>
<dbReference type="InterPro" id="IPR011333">
    <property type="entry name" value="SKP1/BTB/POZ_sf"/>
</dbReference>
<reference evidence="7 9" key="1">
    <citation type="journal article" date="2008" name="Science">
        <title>The Physcomitrella genome reveals evolutionary insights into the conquest of land by plants.</title>
        <authorList>
            <person name="Rensing S."/>
            <person name="Lang D."/>
            <person name="Zimmer A."/>
            <person name="Terry A."/>
            <person name="Salamov A."/>
            <person name="Shapiro H."/>
            <person name="Nishiyama T."/>
            <person name="Perroud P.-F."/>
            <person name="Lindquist E."/>
            <person name="Kamisugi Y."/>
            <person name="Tanahashi T."/>
            <person name="Sakakibara K."/>
            <person name="Fujita T."/>
            <person name="Oishi K."/>
            <person name="Shin-I T."/>
            <person name="Kuroki Y."/>
            <person name="Toyoda A."/>
            <person name="Suzuki Y."/>
            <person name="Hashimoto A."/>
            <person name="Yamaguchi K."/>
            <person name="Sugano A."/>
            <person name="Kohara Y."/>
            <person name="Fujiyama A."/>
            <person name="Anterola A."/>
            <person name="Aoki S."/>
            <person name="Ashton N."/>
            <person name="Barbazuk W.B."/>
            <person name="Barker E."/>
            <person name="Bennetzen J."/>
            <person name="Bezanilla M."/>
            <person name="Blankenship R."/>
            <person name="Cho S.H."/>
            <person name="Dutcher S."/>
            <person name="Estelle M."/>
            <person name="Fawcett J.A."/>
            <person name="Gundlach H."/>
            <person name="Hanada K."/>
            <person name="Heyl A."/>
            <person name="Hicks K.A."/>
            <person name="Hugh J."/>
            <person name="Lohr M."/>
            <person name="Mayer K."/>
            <person name="Melkozernov A."/>
            <person name="Murata T."/>
            <person name="Nelson D."/>
            <person name="Pils B."/>
            <person name="Prigge M."/>
            <person name="Reiss B."/>
            <person name="Renner T."/>
            <person name="Rombauts S."/>
            <person name="Rushton P."/>
            <person name="Sanderfoot A."/>
            <person name="Schween G."/>
            <person name="Shiu S.-H."/>
            <person name="Stueber K."/>
            <person name="Theodoulou F.L."/>
            <person name="Tu H."/>
            <person name="Van de Peer Y."/>
            <person name="Verrier P.J."/>
            <person name="Waters E."/>
            <person name="Wood A."/>
            <person name="Yang L."/>
            <person name="Cove D."/>
            <person name="Cuming A."/>
            <person name="Hasebe M."/>
            <person name="Lucas S."/>
            <person name="Mishler D.B."/>
            <person name="Reski R."/>
            <person name="Grigoriev I."/>
            <person name="Quatrano R.S."/>
            <person name="Boore J.L."/>
        </authorList>
    </citation>
    <scope>NUCLEOTIDE SEQUENCE [LARGE SCALE GENOMIC DNA]</scope>
    <source>
        <strain evidence="8 9">cv. Gransden 2004</strain>
    </source>
</reference>
<dbReference type="Gramene" id="Pp3c10_19380V3.1">
    <property type="protein sequence ID" value="Pp3c10_19380V3.1"/>
    <property type="gene ID" value="Pp3c10_19380"/>
</dbReference>
<evidence type="ECO:0000256" key="1">
    <source>
        <dbReference type="ARBA" id="ARBA00004906"/>
    </source>
</evidence>
<dbReference type="GO" id="GO:0016567">
    <property type="term" value="P:protein ubiquitination"/>
    <property type="evidence" value="ECO:0007669"/>
    <property type="project" value="UniProtKB-UniPathway"/>
</dbReference>
<evidence type="ECO:0000259" key="6">
    <source>
        <dbReference type="PROSITE" id="PS51649"/>
    </source>
</evidence>
<feature type="region of interest" description="Disordered" evidence="4">
    <location>
        <begin position="651"/>
        <end position="680"/>
    </location>
</feature>
<comment type="pathway">
    <text evidence="1">Protein modification; protein ubiquitination.</text>
</comment>
<dbReference type="PaxDb" id="3218-PP1S67_83V6.1"/>
<sequence>MAVDTMMSVEVPVIGRRSMSIEMPTNAGRRSMSVEQPYNPARRSISTEMLNSKRPGRSSLTLKRSTNEWRVSSDAPTDIVVDVGGQSFAVHKCALVARSGKIRRLVACERANEDGIIHLQLADLPGGSEAFDLAAKFCYGINYDITTYNVALLRCAADYLEMNEQWGDNNLVDRTEKFLNEYVLQNLAESIAVLHNCESLLPLAEDLKLVNRCVQAAAVKAVREQIGGGLNRSEFDGSLRLDNAKPAFNDSPAAPVVEWWAEDLAVLRFDFFQRVLTAMRTKGLRCESLGGAVMHYAHRALKGIHKRQTMKSPKPQIHSPALTLEHEQRILVEAIVSILPPEKTAISCSFLFGLLRAAVVLETTLACRLDLERRIGLQLEQATLDDLLIPSANHNVDTLFDVDAVQRILNCFMQQDGAEDVDDTHPMYDVEGAGSPTHSALVKVAKLLDTYLAEIAPDANLTMNKFITLAEVLPEHARTVDDGLYRAVDVFLKAHPAISDAERKTLCKLIDCKKLSQDACTHAAQNERLPVQVVVQVLYFEQLRLRNAMSSINSRDPALRHQLSQRMTVGNLTGSQSPNENYESVRRENRDLKLEIGRMRMRLTELERDQTNMKMDIVKSGGGTKFIDSVSKRISKLNPFLRRESKDFKNNGYLAANGNNIPLTPDNRSVKPRRRRHSVS</sequence>
<organism evidence="7">
    <name type="scientific">Physcomitrium patens</name>
    <name type="common">Spreading-leaved earth moss</name>
    <name type="synonym">Physcomitrella patens</name>
    <dbReference type="NCBI Taxonomy" id="3218"/>
    <lineage>
        <taxon>Eukaryota</taxon>
        <taxon>Viridiplantae</taxon>
        <taxon>Streptophyta</taxon>
        <taxon>Embryophyta</taxon>
        <taxon>Bryophyta</taxon>
        <taxon>Bryophytina</taxon>
        <taxon>Bryopsida</taxon>
        <taxon>Funariidae</taxon>
        <taxon>Funariales</taxon>
        <taxon>Funariaceae</taxon>
        <taxon>Physcomitrium</taxon>
    </lineage>
</organism>
<feature type="domain" description="NPH3" evidence="6">
    <location>
        <begin position="258"/>
        <end position="544"/>
    </location>
</feature>
<feature type="compositionally biased region" description="Basic residues" evidence="4">
    <location>
        <begin position="670"/>
        <end position="680"/>
    </location>
</feature>
<feature type="coiled-coil region" evidence="3">
    <location>
        <begin position="582"/>
        <end position="609"/>
    </location>
</feature>
<dbReference type="UniPathway" id="UPA00143"/>
<evidence type="ECO:0000313" key="7">
    <source>
        <dbReference type="EMBL" id="PNR46990.1"/>
    </source>
</evidence>
<keyword evidence="3" id="KW-0175">Coiled coil</keyword>
<gene>
    <name evidence="8" type="primary">LOC112287923</name>
    <name evidence="7" type="ORF">PHYPA_014110</name>
</gene>
<evidence type="ECO:0000256" key="2">
    <source>
        <dbReference type="ARBA" id="ARBA00022786"/>
    </source>
</evidence>
<dbReference type="Gramene" id="Pp3c10_19380V3.2">
    <property type="protein sequence ID" value="Pp3c10_19380V3.2"/>
    <property type="gene ID" value="Pp3c10_19380"/>
</dbReference>
<accession>A0A2K1JZP6</accession>
<keyword evidence="2" id="KW-0833">Ubl conjugation pathway</keyword>
<dbReference type="RefSeq" id="XP_024387330.1">
    <property type="nucleotide sequence ID" value="XM_024531562.2"/>
</dbReference>
<keyword evidence="9" id="KW-1185">Reference proteome</keyword>
<evidence type="ECO:0000256" key="3">
    <source>
        <dbReference type="SAM" id="Coils"/>
    </source>
</evidence>
<dbReference type="AlphaFoldDB" id="A0A2K1JZP6"/>
<dbReference type="STRING" id="3218.A0A2K1JZP6"/>
<evidence type="ECO:0000313" key="9">
    <source>
        <dbReference type="Proteomes" id="UP000006727"/>
    </source>
</evidence>
<feature type="domain" description="BTB" evidence="5">
    <location>
        <begin position="77"/>
        <end position="147"/>
    </location>
</feature>
<evidence type="ECO:0000313" key="8">
    <source>
        <dbReference type="EnsemblPlants" id="Pp3c10_19380V3.1"/>
    </source>
</evidence>
<dbReference type="InterPro" id="IPR000210">
    <property type="entry name" value="BTB/POZ_dom"/>
</dbReference>
<dbReference type="FunCoup" id="A0A2K1JZP6">
    <property type="interactions" value="43"/>
</dbReference>
<dbReference type="EMBL" id="ABEU02000010">
    <property type="protein sequence ID" value="PNR46990.1"/>
    <property type="molecule type" value="Genomic_DNA"/>
</dbReference>
<dbReference type="Proteomes" id="UP000006727">
    <property type="component" value="Chromosome 10"/>
</dbReference>
<protein>
    <submittedName>
        <fullName evidence="7 8">Uncharacterized protein</fullName>
    </submittedName>
</protein>
<evidence type="ECO:0000259" key="5">
    <source>
        <dbReference type="PROSITE" id="PS50097"/>
    </source>
</evidence>
<evidence type="ECO:0000256" key="4">
    <source>
        <dbReference type="SAM" id="MobiDB-lite"/>
    </source>
</evidence>
<name>A0A2K1JZP6_PHYPA</name>
<dbReference type="EnsemblPlants" id="Pp3c10_19380V3.2">
    <property type="protein sequence ID" value="Pp3c10_19380V3.2"/>
    <property type="gene ID" value="Pp3c10_19380"/>
</dbReference>
<dbReference type="InterPro" id="IPR027356">
    <property type="entry name" value="NPH3_dom"/>
</dbReference>
<dbReference type="EnsemblPlants" id="Pp3c10_19380V3.1">
    <property type="protein sequence ID" value="Pp3c10_19380V3.1"/>
    <property type="gene ID" value="Pp3c10_19380"/>
</dbReference>
<dbReference type="Pfam" id="PF00651">
    <property type="entry name" value="BTB"/>
    <property type="match status" value="1"/>
</dbReference>
<dbReference type="OrthoDB" id="624345at2759"/>
<proteinExistence type="predicted"/>
<dbReference type="Pfam" id="PF03000">
    <property type="entry name" value="NPH3"/>
    <property type="match status" value="1"/>
</dbReference>